<keyword evidence="16" id="KW-0511">Multifunctional enzyme</keyword>
<keyword evidence="12" id="KW-0862">Zinc</keyword>
<reference evidence="23 24" key="1">
    <citation type="journal article" name="Front. Microbiol.">
        <title>Sugar Metabolism of the First Thermophilic Planctomycete Thermogutta terrifontis: Comparative Genomic and Transcriptomic Approaches.</title>
        <authorList>
            <person name="Elcheninov A.G."/>
            <person name="Menzel P."/>
            <person name="Gudbergsdottir S.R."/>
            <person name="Slesarev A.I."/>
            <person name="Kadnikov V.V."/>
            <person name="Krogh A."/>
            <person name="Bonch-Osmolovskaya E.A."/>
            <person name="Peng X."/>
            <person name="Kublanov I.V."/>
        </authorList>
    </citation>
    <scope>NUCLEOTIDE SEQUENCE [LARGE SCALE GENOMIC DNA]</scope>
    <source>
        <strain evidence="23 24">R1</strain>
    </source>
</reference>
<sequence>MPELPEVETMRRGVARLRGARICSAEVPVLNVEPIEYLPAPGELCRRLAGRRVEGVDRVGKRLLIRLDGEEVLVIEPRMTGRVMVDPPDNLSHVRLKLRLCWEENCETGRQHLLVFRDTRGLGVVRLISEDDCRRELGPEKIGPDALAITWSELRNRLRKRRSPIKVALMDQSVMAGVGNIYASEALHRARVHPQLPCCLLSSSQWRAVTESLHQVLREAITLQGSTLGDGAYATPENTPGGYQNEHRVYQREGEKCRQCGKGIIRRIVLAQRSTFFCPVCQRLPLRLRRRLA</sequence>
<dbReference type="Gene3D" id="3.20.190.10">
    <property type="entry name" value="MutM-like, N-terminal"/>
    <property type="match status" value="1"/>
</dbReference>
<dbReference type="InterPro" id="IPR035937">
    <property type="entry name" value="FPG_N"/>
</dbReference>
<evidence type="ECO:0000256" key="10">
    <source>
        <dbReference type="ARBA" id="ARBA00022771"/>
    </source>
</evidence>
<dbReference type="EMBL" id="CP018477">
    <property type="protein sequence ID" value="ASV76025.1"/>
    <property type="molecule type" value="Genomic_DNA"/>
</dbReference>
<evidence type="ECO:0000256" key="15">
    <source>
        <dbReference type="ARBA" id="ARBA00023239"/>
    </source>
</evidence>
<evidence type="ECO:0000313" key="23">
    <source>
        <dbReference type="EMBL" id="ASV76025.1"/>
    </source>
</evidence>
<evidence type="ECO:0000256" key="5">
    <source>
        <dbReference type="ARBA" id="ARBA00012024"/>
    </source>
</evidence>
<dbReference type="OrthoDB" id="9800855at2"/>
<dbReference type="EC" id="3.2.2.23" evidence="5"/>
<dbReference type="FunFam" id="1.10.8.50:FF:000003">
    <property type="entry name" value="Formamidopyrimidine-DNA glycosylase"/>
    <property type="match status" value="1"/>
</dbReference>
<evidence type="ECO:0000256" key="4">
    <source>
        <dbReference type="ARBA" id="ARBA00011245"/>
    </source>
</evidence>
<dbReference type="Proteomes" id="UP000215086">
    <property type="component" value="Chromosome"/>
</dbReference>
<dbReference type="GO" id="GO:0003684">
    <property type="term" value="F:damaged DNA binding"/>
    <property type="evidence" value="ECO:0007669"/>
    <property type="project" value="InterPro"/>
</dbReference>
<dbReference type="GO" id="GO:0008270">
    <property type="term" value="F:zinc ion binding"/>
    <property type="evidence" value="ECO:0007669"/>
    <property type="project" value="UniProtKB-KW"/>
</dbReference>
<dbReference type="SMART" id="SM01232">
    <property type="entry name" value="H2TH"/>
    <property type="match status" value="1"/>
</dbReference>
<evidence type="ECO:0000256" key="16">
    <source>
        <dbReference type="ARBA" id="ARBA00023268"/>
    </source>
</evidence>
<dbReference type="GO" id="GO:0006284">
    <property type="term" value="P:base-excision repair"/>
    <property type="evidence" value="ECO:0007669"/>
    <property type="project" value="InterPro"/>
</dbReference>
<dbReference type="CDD" id="cd08966">
    <property type="entry name" value="EcFpg-like_N"/>
    <property type="match status" value="1"/>
</dbReference>
<dbReference type="AlphaFoldDB" id="A0A286RJ76"/>
<dbReference type="InterPro" id="IPR015886">
    <property type="entry name" value="H2TH_FPG"/>
</dbReference>
<comment type="catalytic activity">
    <reaction evidence="19">
        <text>2'-deoxyribonucleotide-(2'-deoxyribose 5'-phosphate)-2'-deoxyribonucleotide-DNA = a 3'-end 2'-deoxyribonucleotide-(2,3-dehydro-2,3-deoxyribose 5'-phosphate)-DNA + a 5'-end 5'-phospho-2'-deoxyribonucleoside-DNA + H(+)</text>
        <dbReference type="Rhea" id="RHEA:66592"/>
        <dbReference type="Rhea" id="RHEA-COMP:13180"/>
        <dbReference type="Rhea" id="RHEA-COMP:16897"/>
        <dbReference type="Rhea" id="RHEA-COMP:17067"/>
        <dbReference type="ChEBI" id="CHEBI:15378"/>
        <dbReference type="ChEBI" id="CHEBI:136412"/>
        <dbReference type="ChEBI" id="CHEBI:157695"/>
        <dbReference type="ChEBI" id="CHEBI:167181"/>
        <dbReference type="EC" id="4.2.99.18"/>
    </reaction>
</comment>
<evidence type="ECO:0000256" key="13">
    <source>
        <dbReference type="ARBA" id="ARBA00023125"/>
    </source>
</evidence>
<keyword evidence="11 23" id="KW-0378">Hydrolase</keyword>
<keyword evidence="24" id="KW-1185">Reference proteome</keyword>
<evidence type="ECO:0000259" key="22">
    <source>
        <dbReference type="PROSITE" id="PS51068"/>
    </source>
</evidence>
<dbReference type="SUPFAM" id="SSF81624">
    <property type="entry name" value="N-terminal domain of MutM-like DNA repair proteins"/>
    <property type="match status" value="1"/>
</dbReference>
<dbReference type="PROSITE" id="PS01242">
    <property type="entry name" value="ZF_FPG_1"/>
    <property type="match status" value="1"/>
</dbReference>
<comment type="cofactor">
    <cofactor evidence="2">
        <name>Zn(2+)</name>
        <dbReference type="ChEBI" id="CHEBI:29105"/>
    </cofactor>
</comment>
<organism evidence="23 24">
    <name type="scientific">Thermogutta terrifontis</name>
    <dbReference type="NCBI Taxonomy" id="1331910"/>
    <lineage>
        <taxon>Bacteria</taxon>
        <taxon>Pseudomonadati</taxon>
        <taxon>Planctomycetota</taxon>
        <taxon>Planctomycetia</taxon>
        <taxon>Pirellulales</taxon>
        <taxon>Thermoguttaceae</taxon>
        <taxon>Thermogutta</taxon>
    </lineage>
</organism>
<feature type="domain" description="Formamidopyrimidine-DNA glycosylase catalytic" evidence="22">
    <location>
        <begin position="2"/>
        <end position="123"/>
    </location>
</feature>
<evidence type="ECO:0000256" key="18">
    <source>
        <dbReference type="ARBA" id="ARBA00030638"/>
    </source>
</evidence>
<name>A0A286RJ76_9BACT</name>
<dbReference type="InterPro" id="IPR020629">
    <property type="entry name" value="FPG_Glyclase"/>
</dbReference>
<evidence type="ECO:0000256" key="17">
    <source>
        <dbReference type="ARBA" id="ARBA00023295"/>
    </source>
</evidence>
<dbReference type="PROSITE" id="PS51068">
    <property type="entry name" value="FPG_CAT"/>
    <property type="match status" value="1"/>
</dbReference>
<dbReference type="KEGG" id="ttf:THTE_3423"/>
<keyword evidence="10 20" id="KW-0863">Zinc-finger</keyword>
<comment type="subunit">
    <text evidence="4">Monomer.</text>
</comment>
<evidence type="ECO:0000256" key="2">
    <source>
        <dbReference type="ARBA" id="ARBA00001947"/>
    </source>
</evidence>
<evidence type="ECO:0000256" key="1">
    <source>
        <dbReference type="ARBA" id="ARBA00001668"/>
    </source>
</evidence>
<dbReference type="EC" id="4.2.99.18" evidence="6"/>
<evidence type="ECO:0000256" key="3">
    <source>
        <dbReference type="ARBA" id="ARBA00009409"/>
    </source>
</evidence>
<gene>
    <name evidence="23" type="ORF">THTE_3423</name>
</gene>
<dbReference type="PANTHER" id="PTHR22993:SF9">
    <property type="entry name" value="FORMAMIDOPYRIMIDINE-DNA GLYCOSYLASE"/>
    <property type="match status" value="1"/>
</dbReference>
<dbReference type="NCBIfam" id="NF002211">
    <property type="entry name" value="PRK01103.1"/>
    <property type="match status" value="1"/>
</dbReference>
<dbReference type="InterPro" id="IPR010663">
    <property type="entry name" value="Znf_FPG/IleRS"/>
</dbReference>
<evidence type="ECO:0000256" key="7">
    <source>
        <dbReference type="ARBA" id="ARBA00016240"/>
    </source>
</evidence>
<dbReference type="Pfam" id="PF06827">
    <property type="entry name" value="zf-FPG_IleRS"/>
    <property type="match status" value="1"/>
</dbReference>
<keyword evidence="9" id="KW-0227">DNA damage</keyword>
<dbReference type="PANTHER" id="PTHR22993">
    <property type="entry name" value="FORMAMIDOPYRIMIDINE-DNA GLYCOSYLASE"/>
    <property type="match status" value="1"/>
</dbReference>
<evidence type="ECO:0000256" key="11">
    <source>
        <dbReference type="ARBA" id="ARBA00022801"/>
    </source>
</evidence>
<protein>
    <recommendedName>
        <fullName evidence="7">Formamidopyrimidine-DNA glycosylase</fullName>
        <ecNumber evidence="5">3.2.2.23</ecNumber>
        <ecNumber evidence="6">4.2.99.18</ecNumber>
    </recommendedName>
    <alternativeName>
        <fullName evidence="18">DNA-(apurinic or apyrimidinic site) lyase MutM</fullName>
    </alternativeName>
</protein>
<evidence type="ECO:0000256" key="20">
    <source>
        <dbReference type="PROSITE-ProRule" id="PRU00391"/>
    </source>
</evidence>
<dbReference type="SMART" id="SM00898">
    <property type="entry name" value="Fapy_DNA_glyco"/>
    <property type="match status" value="1"/>
</dbReference>
<keyword evidence="14" id="KW-0234">DNA repair</keyword>
<comment type="catalytic activity">
    <reaction evidence="1">
        <text>Hydrolysis of DNA containing ring-opened 7-methylguanine residues, releasing 2,6-diamino-4-hydroxy-5-(N-methyl)formamidopyrimidine.</text>
        <dbReference type="EC" id="3.2.2.23"/>
    </reaction>
</comment>
<keyword evidence="17 23" id="KW-0326">Glycosidase</keyword>
<evidence type="ECO:0000259" key="21">
    <source>
        <dbReference type="PROSITE" id="PS51066"/>
    </source>
</evidence>
<evidence type="ECO:0000256" key="9">
    <source>
        <dbReference type="ARBA" id="ARBA00022763"/>
    </source>
</evidence>
<dbReference type="PROSITE" id="PS51066">
    <property type="entry name" value="ZF_FPG_2"/>
    <property type="match status" value="1"/>
</dbReference>
<dbReference type="NCBIfam" id="TIGR00577">
    <property type="entry name" value="fpg"/>
    <property type="match status" value="1"/>
</dbReference>
<evidence type="ECO:0000256" key="6">
    <source>
        <dbReference type="ARBA" id="ARBA00012720"/>
    </source>
</evidence>
<dbReference type="SUPFAM" id="SSF46946">
    <property type="entry name" value="S13-like H2TH domain"/>
    <property type="match status" value="1"/>
</dbReference>
<keyword evidence="15" id="KW-0456">Lyase</keyword>
<accession>A0A286RJ76</accession>
<comment type="similarity">
    <text evidence="3">Belongs to the FPG family.</text>
</comment>
<dbReference type="InterPro" id="IPR012319">
    <property type="entry name" value="FPG_cat"/>
</dbReference>
<dbReference type="Gene3D" id="1.10.8.50">
    <property type="match status" value="1"/>
</dbReference>
<dbReference type="Pfam" id="PF06831">
    <property type="entry name" value="H2TH"/>
    <property type="match status" value="1"/>
</dbReference>
<evidence type="ECO:0000313" key="24">
    <source>
        <dbReference type="Proteomes" id="UP000215086"/>
    </source>
</evidence>
<dbReference type="RefSeq" id="WP_095415900.1">
    <property type="nucleotide sequence ID" value="NZ_CP018477.1"/>
</dbReference>
<keyword evidence="13" id="KW-0238">DNA-binding</keyword>
<dbReference type="SUPFAM" id="SSF57716">
    <property type="entry name" value="Glucocorticoid receptor-like (DNA-binding domain)"/>
    <property type="match status" value="1"/>
</dbReference>
<dbReference type="Pfam" id="PF01149">
    <property type="entry name" value="Fapy_DNA_glyco"/>
    <property type="match status" value="1"/>
</dbReference>
<evidence type="ECO:0000256" key="12">
    <source>
        <dbReference type="ARBA" id="ARBA00022833"/>
    </source>
</evidence>
<evidence type="ECO:0000256" key="8">
    <source>
        <dbReference type="ARBA" id="ARBA00022723"/>
    </source>
</evidence>
<feature type="domain" description="FPG-type" evidence="21">
    <location>
        <begin position="248"/>
        <end position="283"/>
    </location>
</feature>
<dbReference type="GO" id="GO:0034039">
    <property type="term" value="F:8-oxo-7,8-dihydroguanine DNA N-glycosylase activity"/>
    <property type="evidence" value="ECO:0007669"/>
    <property type="project" value="TreeGrafter"/>
</dbReference>
<dbReference type="InterPro" id="IPR015887">
    <property type="entry name" value="DNA_glyclase_Znf_dom_DNA_BS"/>
</dbReference>
<dbReference type="GO" id="GO:0140078">
    <property type="term" value="F:class I DNA-(apurinic or apyrimidinic site) endonuclease activity"/>
    <property type="evidence" value="ECO:0007669"/>
    <property type="project" value="UniProtKB-EC"/>
</dbReference>
<dbReference type="InterPro" id="IPR010979">
    <property type="entry name" value="Ribosomal_uS13-like_H2TH"/>
</dbReference>
<evidence type="ECO:0000256" key="19">
    <source>
        <dbReference type="ARBA" id="ARBA00044632"/>
    </source>
</evidence>
<evidence type="ECO:0000256" key="14">
    <source>
        <dbReference type="ARBA" id="ARBA00023204"/>
    </source>
</evidence>
<keyword evidence="8" id="KW-0479">Metal-binding</keyword>
<dbReference type="InterPro" id="IPR000214">
    <property type="entry name" value="Znf_DNA_glyclase/AP_lyase"/>
</dbReference>
<proteinExistence type="inferred from homology"/>